<dbReference type="SUPFAM" id="SSF51735">
    <property type="entry name" value="NAD(P)-binding Rossmann-fold domains"/>
    <property type="match status" value="1"/>
</dbReference>
<dbReference type="Pfam" id="PF08240">
    <property type="entry name" value="ADH_N"/>
    <property type="match status" value="1"/>
</dbReference>
<organism evidence="2 3">
    <name type="scientific">Durusdinium trenchii</name>
    <dbReference type="NCBI Taxonomy" id="1381693"/>
    <lineage>
        <taxon>Eukaryota</taxon>
        <taxon>Sar</taxon>
        <taxon>Alveolata</taxon>
        <taxon>Dinophyceae</taxon>
        <taxon>Suessiales</taxon>
        <taxon>Symbiodiniaceae</taxon>
        <taxon>Durusdinium</taxon>
    </lineage>
</organism>
<dbReference type="PANTHER" id="PTHR43677">
    <property type="entry name" value="SHORT-CHAIN DEHYDROGENASE/REDUCTASE"/>
    <property type="match status" value="1"/>
</dbReference>
<dbReference type="Gene3D" id="3.40.50.720">
    <property type="entry name" value="NAD(P)-binding Rossmann-like Domain"/>
    <property type="match status" value="1"/>
</dbReference>
<comment type="caution">
    <text evidence="2">The sequence shown here is derived from an EMBL/GenBank/DDBJ whole genome shotgun (WGS) entry which is preliminary data.</text>
</comment>
<dbReference type="InterPro" id="IPR051397">
    <property type="entry name" value="Zn-ADH-like_protein"/>
</dbReference>
<sequence>MKANAVVCHKHCAPEDLVFEPIDVPEPGKGQVLVQVKAAGLNYPEVLIIQGKYQFQPPHPFVPGGEAAGIVKKVGPGVKGLSEGDHVAVMTGWGAFAEMVVLEEFRCVKISKDVDFATASGTLMTYGTTIHAFRQRANLQKGETVLVLGAAGGVGTAAVDIAKAMGATVIAAASTDEKLELCKQLGADHVINYSKENLRERLKEITNNDGVDVVYDPVGDKYAEPAIRSLAWRGRYLVIGFAAGDIPKIPLNLALLKGSAIVGVFWGAFTSREPELHQENTNILLDLIAKGVLKPQVTQTYPLASAGQAIRDMMNRKVKGKAVLLVGDAAKI</sequence>
<dbReference type="InterPro" id="IPR020843">
    <property type="entry name" value="ER"/>
</dbReference>
<evidence type="ECO:0000313" key="3">
    <source>
        <dbReference type="Proteomes" id="UP001642464"/>
    </source>
</evidence>
<evidence type="ECO:0000259" key="1">
    <source>
        <dbReference type="SMART" id="SM00829"/>
    </source>
</evidence>
<dbReference type="CDD" id="cd08241">
    <property type="entry name" value="QOR1"/>
    <property type="match status" value="1"/>
</dbReference>
<dbReference type="SMART" id="SM00829">
    <property type="entry name" value="PKS_ER"/>
    <property type="match status" value="1"/>
</dbReference>
<dbReference type="Gene3D" id="3.90.180.10">
    <property type="entry name" value="Medium-chain alcohol dehydrogenases, catalytic domain"/>
    <property type="match status" value="1"/>
</dbReference>
<name>A0ABP0IKE3_9DINO</name>
<dbReference type="InterPro" id="IPR013149">
    <property type="entry name" value="ADH-like_C"/>
</dbReference>
<dbReference type="Proteomes" id="UP001642464">
    <property type="component" value="Unassembled WGS sequence"/>
</dbReference>
<gene>
    <name evidence="2" type="ORF">SCF082_LOCUS7588</name>
</gene>
<dbReference type="PANTHER" id="PTHR43677:SF4">
    <property type="entry name" value="QUINONE OXIDOREDUCTASE-LIKE PROTEIN 2"/>
    <property type="match status" value="1"/>
</dbReference>
<accession>A0ABP0IKE3</accession>
<feature type="domain" description="Enoyl reductase (ER)" evidence="1">
    <location>
        <begin position="12"/>
        <end position="324"/>
    </location>
</feature>
<dbReference type="InterPro" id="IPR036291">
    <property type="entry name" value="NAD(P)-bd_dom_sf"/>
</dbReference>
<dbReference type="InterPro" id="IPR011032">
    <property type="entry name" value="GroES-like_sf"/>
</dbReference>
<dbReference type="SUPFAM" id="SSF50129">
    <property type="entry name" value="GroES-like"/>
    <property type="match status" value="1"/>
</dbReference>
<dbReference type="Pfam" id="PF00107">
    <property type="entry name" value="ADH_zinc_N"/>
    <property type="match status" value="1"/>
</dbReference>
<protein>
    <submittedName>
        <fullName evidence="2">Quinone oxidoreductase-like protein 2 homolog</fullName>
    </submittedName>
</protein>
<dbReference type="EMBL" id="CAXAMM010004272">
    <property type="protein sequence ID" value="CAK9003078.1"/>
    <property type="molecule type" value="Genomic_DNA"/>
</dbReference>
<dbReference type="InterPro" id="IPR013154">
    <property type="entry name" value="ADH-like_N"/>
</dbReference>
<keyword evidence="3" id="KW-1185">Reference proteome</keyword>
<reference evidence="2 3" key="1">
    <citation type="submission" date="2024-02" db="EMBL/GenBank/DDBJ databases">
        <authorList>
            <person name="Chen Y."/>
            <person name="Shah S."/>
            <person name="Dougan E. K."/>
            <person name="Thang M."/>
            <person name="Chan C."/>
        </authorList>
    </citation>
    <scope>NUCLEOTIDE SEQUENCE [LARGE SCALE GENOMIC DNA]</scope>
</reference>
<proteinExistence type="predicted"/>
<evidence type="ECO:0000313" key="2">
    <source>
        <dbReference type="EMBL" id="CAK9003078.1"/>
    </source>
</evidence>